<name>A0ABT4V4Y9_9PSEU</name>
<keyword evidence="2" id="KW-1185">Reference proteome</keyword>
<evidence type="ECO:0000313" key="2">
    <source>
        <dbReference type="Proteomes" id="UP001210380"/>
    </source>
</evidence>
<dbReference type="RefSeq" id="WP_270951981.1">
    <property type="nucleotide sequence ID" value="NZ_JAQGLA010000058.1"/>
</dbReference>
<accession>A0ABT4V4Y9</accession>
<sequence>MSQRCCAEPDKFVVVLLTCTAPIEGAEGPAVIAGADGHDDEFQLVTTPVGADEDPAGASVSGKE</sequence>
<dbReference type="EMBL" id="JAQGLA010000058">
    <property type="protein sequence ID" value="MDA3629029.1"/>
    <property type="molecule type" value="Genomic_DNA"/>
</dbReference>
<protein>
    <submittedName>
        <fullName evidence="1">Uncharacterized protein</fullName>
    </submittedName>
</protein>
<reference evidence="1 2" key="1">
    <citation type="submission" date="2022-11" db="EMBL/GenBank/DDBJ databases">
        <title>Draft genome sequence of Saccharopolyspora sp. WRP15-2 isolated from rhizosphere soils of wild rice in Thailand.</title>
        <authorList>
            <person name="Duangmal K."/>
            <person name="Kammanee S."/>
            <person name="Muangham S."/>
        </authorList>
    </citation>
    <scope>NUCLEOTIDE SEQUENCE [LARGE SCALE GENOMIC DNA]</scope>
    <source>
        <strain evidence="1 2">WRP15-2</strain>
    </source>
</reference>
<proteinExistence type="predicted"/>
<gene>
    <name evidence="1" type="ORF">OU415_26585</name>
</gene>
<evidence type="ECO:0000313" key="1">
    <source>
        <dbReference type="EMBL" id="MDA3629029.1"/>
    </source>
</evidence>
<organism evidence="1 2">
    <name type="scientific">Saccharopolyspora oryzae</name>
    <dbReference type="NCBI Taxonomy" id="2997343"/>
    <lineage>
        <taxon>Bacteria</taxon>
        <taxon>Bacillati</taxon>
        <taxon>Actinomycetota</taxon>
        <taxon>Actinomycetes</taxon>
        <taxon>Pseudonocardiales</taxon>
        <taxon>Pseudonocardiaceae</taxon>
        <taxon>Saccharopolyspora</taxon>
    </lineage>
</organism>
<dbReference type="Proteomes" id="UP001210380">
    <property type="component" value="Unassembled WGS sequence"/>
</dbReference>
<comment type="caution">
    <text evidence="1">The sequence shown here is derived from an EMBL/GenBank/DDBJ whole genome shotgun (WGS) entry which is preliminary data.</text>
</comment>